<sequence length="72" mass="8051">MTGRERLDRARRLLDTAPPAPVPGQLPLDQAEPKPSPPCDTGNPRCNATPTRPYPCGWRCDTHRPLPRTRPQ</sequence>
<dbReference type="Proteomes" id="UP000222426">
    <property type="component" value="Segment"/>
</dbReference>
<feature type="region of interest" description="Disordered" evidence="1">
    <location>
        <begin position="1"/>
        <end position="72"/>
    </location>
</feature>
<name>A0A1J0MC02_9CAUD</name>
<dbReference type="EMBL" id="KY092479">
    <property type="protein sequence ID" value="APD18517.1"/>
    <property type="molecule type" value="Genomic_DNA"/>
</dbReference>
<gene>
    <name evidence="2" type="ORF">SEA_IDIDSUMTINWONG_42</name>
</gene>
<proteinExistence type="predicted"/>
<keyword evidence="3" id="KW-1185">Reference proteome</keyword>
<evidence type="ECO:0000313" key="3">
    <source>
        <dbReference type="Proteomes" id="UP000222426"/>
    </source>
</evidence>
<organism evidence="2 3">
    <name type="scientific">Streptomyces phage Ididsumtinwong</name>
    <dbReference type="NCBI Taxonomy" id="1920308"/>
    <lineage>
        <taxon>Viruses</taxon>
        <taxon>Duplodnaviria</taxon>
        <taxon>Heunggongvirae</taxon>
        <taxon>Uroviricota</taxon>
        <taxon>Caudoviricetes</taxon>
        <taxon>Austintatiousvirus</taxon>
        <taxon>Austintatiousvirus ididsumtinwong</taxon>
    </lineage>
</organism>
<evidence type="ECO:0000256" key="1">
    <source>
        <dbReference type="SAM" id="MobiDB-lite"/>
    </source>
</evidence>
<reference evidence="2 3" key="1">
    <citation type="submission" date="2016-11" db="EMBL/GenBank/DDBJ databases">
        <authorList>
            <person name="Meyer C.L."/>
            <person name="Nguyen V."/>
            <person name="Scott S.R."/>
            <person name="Nayek S."/>
            <person name="Syed N."/>
            <person name="Wagner P.E."/>
            <person name="Bhuiyan S."/>
            <person name="Layton S.R."/>
            <person name="Donegan-Quick R."/>
            <person name="Kim T."/>
            <person name="Visi D.K."/>
            <person name="Allen M.S."/>
            <person name="Hughes L.E."/>
            <person name="Garlena R.A."/>
            <person name="Russell D.A."/>
            <person name="Pope W.H."/>
            <person name="Jacobs-Sera D."/>
            <person name="Hendrix R.W."/>
            <person name="Hatfull G.F."/>
        </authorList>
    </citation>
    <scope>NUCLEOTIDE SEQUENCE [LARGE SCALE GENOMIC DNA]</scope>
</reference>
<protein>
    <recommendedName>
        <fullName evidence="4">Aromatic ring-opening dioxygenase LigA</fullName>
    </recommendedName>
</protein>
<evidence type="ECO:0000313" key="2">
    <source>
        <dbReference type="EMBL" id="APD18517.1"/>
    </source>
</evidence>
<accession>A0A1J0MC02</accession>
<evidence type="ECO:0008006" key="4">
    <source>
        <dbReference type="Google" id="ProtNLM"/>
    </source>
</evidence>
<feature type="compositionally biased region" description="Basic and acidic residues" evidence="1">
    <location>
        <begin position="1"/>
        <end position="14"/>
    </location>
</feature>